<proteinExistence type="predicted"/>
<name>A0A5J9TB90_9POAL</name>
<evidence type="ECO:0000256" key="2">
    <source>
        <dbReference type="SAM" id="MobiDB-lite"/>
    </source>
</evidence>
<feature type="region of interest" description="Disordered" evidence="2">
    <location>
        <begin position="144"/>
        <end position="194"/>
    </location>
</feature>
<evidence type="ECO:0000313" key="4">
    <source>
        <dbReference type="EMBL" id="TVU08582.1"/>
    </source>
</evidence>
<accession>A0A5J9TB90</accession>
<dbReference type="AlphaFoldDB" id="A0A5J9TB90"/>
<dbReference type="EMBL" id="RWGY01000039">
    <property type="protein sequence ID" value="TVU08582.1"/>
    <property type="molecule type" value="Genomic_DNA"/>
</dbReference>
<sequence>MAGRGGHDQVLGVPALLPPEVAVGAEEQAPRGGAAEDGPGGAAVGAERRAGVAGADPVGAVHVAVAGEAQPGGVRAAVDRRRRGAALASAPPPPSSASCLLVRAEAAGDEAASLRARLAEADAEAVALWARVERLEREAVVEVPPSATATAPNARCRGGGAGGASSPSSSRRTGGAASGTGTASRSGGSLIEMTGPKRGIPRGACVLMEFDVRIKRGGQGEDDLQLIDGASEFSEFAPCRVITSRINGDYGAVDITEALVYAILFLTDHLSRRMSSDVRLN</sequence>
<organism evidence="4 5">
    <name type="scientific">Eragrostis curvula</name>
    <name type="common">weeping love grass</name>
    <dbReference type="NCBI Taxonomy" id="38414"/>
    <lineage>
        <taxon>Eukaryota</taxon>
        <taxon>Viridiplantae</taxon>
        <taxon>Streptophyta</taxon>
        <taxon>Embryophyta</taxon>
        <taxon>Tracheophyta</taxon>
        <taxon>Spermatophyta</taxon>
        <taxon>Magnoliopsida</taxon>
        <taxon>Liliopsida</taxon>
        <taxon>Poales</taxon>
        <taxon>Poaceae</taxon>
        <taxon>PACMAD clade</taxon>
        <taxon>Chloridoideae</taxon>
        <taxon>Eragrostideae</taxon>
        <taxon>Eragrostidinae</taxon>
        <taxon>Eragrostis</taxon>
    </lineage>
</organism>
<comment type="caution">
    <text evidence="4">The sequence shown here is derived from an EMBL/GenBank/DDBJ whole genome shotgun (WGS) entry which is preliminary data.</text>
</comment>
<evidence type="ECO:0000313" key="5">
    <source>
        <dbReference type="Proteomes" id="UP000324897"/>
    </source>
</evidence>
<feature type="region of interest" description="Disordered" evidence="2">
    <location>
        <begin position="1"/>
        <end position="47"/>
    </location>
</feature>
<dbReference type="Gramene" id="TVU08582">
    <property type="protein sequence ID" value="TVU08582"/>
    <property type="gene ID" value="EJB05_41991"/>
</dbReference>
<feature type="coiled-coil region" evidence="1">
    <location>
        <begin position="104"/>
        <end position="138"/>
    </location>
</feature>
<feature type="domain" description="DUF6598" evidence="3">
    <location>
        <begin position="186"/>
        <end position="260"/>
    </location>
</feature>
<evidence type="ECO:0000259" key="3">
    <source>
        <dbReference type="Pfam" id="PF20241"/>
    </source>
</evidence>
<reference evidence="4 5" key="1">
    <citation type="journal article" date="2019" name="Sci. Rep.">
        <title>A high-quality genome of Eragrostis curvula grass provides insights into Poaceae evolution and supports new strategies to enhance forage quality.</title>
        <authorList>
            <person name="Carballo J."/>
            <person name="Santos B.A.C.M."/>
            <person name="Zappacosta D."/>
            <person name="Garbus I."/>
            <person name="Selva J.P."/>
            <person name="Gallo C.A."/>
            <person name="Diaz A."/>
            <person name="Albertini E."/>
            <person name="Caccamo M."/>
            <person name="Echenique V."/>
        </authorList>
    </citation>
    <scope>NUCLEOTIDE SEQUENCE [LARGE SCALE GENOMIC DNA]</scope>
    <source>
        <strain evidence="5">cv. Victoria</strain>
        <tissue evidence="4">Leaf</tissue>
    </source>
</reference>
<feature type="compositionally biased region" description="Low complexity" evidence="2">
    <location>
        <begin position="164"/>
        <end position="189"/>
    </location>
</feature>
<keyword evidence="5" id="KW-1185">Reference proteome</keyword>
<protein>
    <recommendedName>
        <fullName evidence="3">DUF6598 domain-containing protein</fullName>
    </recommendedName>
</protein>
<keyword evidence="1" id="KW-0175">Coiled coil</keyword>
<dbReference type="InterPro" id="IPR046533">
    <property type="entry name" value="DUF6598"/>
</dbReference>
<dbReference type="Proteomes" id="UP000324897">
    <property type="component" value="Chromosome 3"/>
</dbReference>
<gene>
    <name evidence="4" type="ORF">EJB05_41991</name>
</gene>
<evidence type="ECO:0000256" key="1">
    <source>
        <dbReference type="SAM" id="Coils"/>
    </source>
</evidence>
<feature type="non-terminal residue" evidence="4">
    <location>
        <position position="1"/>
    </location>
</feature>
<dbReference type="Pfam" id="PF20241">
    <property type="entry name" value="DUF6598"/>
    <property type="match status" value="1"/>
</dbReference>